<evidence type="ECO:0000256" key="13">
    <source>
        <dbReference type="RuleBase" id="RU000354"/>
    </source>
</evidence>
<dbReference type="GO" id="GO:0005125">
    <property type="term" value="F:cytokine activity"/>
    <property type="evidence" value="ECO:0007669"/>
    <property type="project" value="UniProtKB-KW"/>
</dbReference>
<reference evidence="18" key="1">
    <citation type="submission" date="2018-12" db="EMBL/GenBank/DDBJ databases">
        <authorList>
            <person name="Yazar S."/>
        </authorList>
    </citation>
    <scope>NUCLEOTIDE SEQUENCE [LARGE SCALE GENOMIC DNA]</scope>
</reference>
<dbReference type="InterPro" id="IPR029034">
    <property type="entry name" value="Cystine-knot_cytokine"/>
</dbReference>
<keyword evidence="18" id="KW-1185">Reference proteome</keyword>
<keyword evidence="5" id="KW-0165">Cleavage on pair of basic residues</keyword>
<dbReference type="PROSITE" id="PS51362">
    <property type="entry name" value="TGF_BETA_2"/>
    <property type="match status" value="1"/>
</dbReference>
<keyword evidence="9" id="KW-0325">Glycoprotein</keyword>
<dbReference type="PIRSF" id="PIRSF037403">
    <property type="entry name" value="BMP3/GDF10"/>
    <property type="match status" value="1"/>
</dbReference>
<evidence type="ECO:0000256" key="2">
    <source>
        <dbReference type="ARBA" id="ARBA00006656"/>
    </source>
</evidence>
<evidence type="ECO:0000313" key="17">
    <source>
        <dbReference type="Ensembl" id="ENSVURP00010020841.1"/>
    </source>
</evidence>
<evidence type="ECO:0000256" key="14">
    <source>
        <dbReference type="SAM" id="MobiDB-lite"/>
    </source>
</evidence>
<feature type="disulfide bond" evidence="12">
    <location>
        <begin position="392"/>
        <end position="459"/>
    </location>
</feature>
<evidence type="ECO:0000256" key="6">
    <source>
        <dbReference type="ARBA" id="ARBA00022729"/>
    </source>
</evidence>
<feature type="region of interest" description="Disordered" evidence="14">
    <location>
        <begin position="273"/>
        <end position="296"/>
    </location>
</feature>
<dbReference type="InterPro" id="IPR017197">
    <property type="entry name" value="BMP3/BMP3B"/>
</dbReference>
<dbReference type="GO" id="GO:0001649">
    <property type="term" value="P:osteoblast differentiation"/>
    <property type="evidence" value="ECO:0007669"/>
    <property type="project" value="InterPro"/>
</dbReference>
<dbReference type="SMART" id="SM00204">
    <property type="entry name" value="TGFB"/>
    <property type="match status" value="1"/>
</dbReference>
<keyword evidence="8 12" id="KW-1015">Disulfide bond</keyword>
<dbReference type="OrthoDB" id="5987191at2759"/>
<protein>
    <recommendedName>
        <fullName evidence="10">Growth/differentiation factor 10</fullName>
    </recommendedName>
    <alternativeName>
        <fullName evidence="11">Bone morphogenetic protein 3B</fullName>
    </alternativeName>
</protein>
<feature type="disulfide bond" description="Interchain" evidence="12">
    <location>
        <position position="458"/>
    </location>
</feature>
<dbReference type="GO" id="GO:0008083">
    <property type="term" value="F:growth factor activity"/>
    <property type="evidence" value="ECO:0007669"/>
    <property type="project" value="UniProtKB-KW"/>
</dbReference>
<dbReference type="PANTHER" id="PTHR11848">
    <property type="entry name" value="TGF-BETA FAMILY"/>
    <property type="match status" value="1"/>
</dbReference>
<proteinExistence type="inferred from homology"/>
<evidence type="ECO:0000256" key="12">
    <source>
        <dbReference type="PIRSR" id="PIRSR037403-1"/>
    </source>
</evidence>
<dbReference type="Pfam" id="PF00019">
    <property type="entry name" value="TGF_beta"/>
    <property type="match status" value="1"/>
</dbReference>
<organism evidence="17 18">
    <name type="scientific">Vombatus ursinus</name>
    <name type="common">Common wombat</name>
    <dbReference type="NCBI Taxonomy" id="29139"/>
    <lineage>
        <taxon>Eukaryota</taxon>
        <taxon>Metazoa</taxon>
        <taxon>Chordata</taxon>
        <taxon>Craniata</taxon>
        <taxon>Vertebrata</taxon>
        <taxon>Euteleostomi</taxon>
        <taxon>Mammalia</taxon>
        <taxon>Metatheria</taxon>
        <taxon>Diprotodontia</taxon>
        <taxon>Vombatidae</taxon>
        <taxon>Vombatus</taxon>
    </lineage>
</organism>
<feature type="compositionally biased region" description="Polar residues" evidence="14">
    <location>
        <begin position="278"/>
        <end position="292"/>
    </location>
</feature>
<keyword evidence="4" id="KW-0964">Secreted</keyword>
<comment type="subcellular location">
    <subcellularLocation>
        <location evidence="1">Secreted</location>
    </subcellularLocation>
</comment>
<dbReference type="GeneTree" id="ENSGT00940000157214"/>
<dbReference type="Proteomes" id="UP000314987">
    <property type="component" value="Unassembled WGS sequence"/>
</dbReference>
<evidence type="ECO:0000313" key="18">
    <source>
        <dbReference type="Proteomes" id="UP000314987"/>
    </source>
</evidence>
<dbReference type="PROSITE" id="PS00250">
    <property type="entry name" value="TGF_BETA_1"/>
    <property type="match status" value="1"/>
</dbReference>
<dbReference type="InterPro" id="IPR001839">
    <property type="entry name" value="TGF-b_C"/>
</dbReference>
<dbReference type="GO" id="GO:0045444">
    <property type="term" value="P:fat cell differentiation"/>
    <property type="evidence" value="ECO:0007669"/>
    <property type="project" value="Ensembl"/>
</dbReference>
<dbReference type="GO" id="GO:0045669">
    <property type="term" value="P:positive regulation of osteoblast differentiation"/>
    <property type="evidence" value="ECO:0007669"/>
    <property type="project" value="TreeGrafter"/>
</dbReference>
<dbReference type="InterPro" id="IPR015615">
    <property type="entry name" value="TGF-beta-rel"/>
</dbReference>
<dbReference type="CDD" id="cd19394">
    <property type="entry name" value="TGF_beta_GDF10"/>
    <property type="match status" value="1"/>
</dbReference>
<evidence type="ECO:0000256" key="4">
    <source>
        <dbReference type="ARBA" id="ARBA00022525"/>
    </source>
</evidence>
<dbReference type="GO" id="GO:0005615">
    <property type="term" value="C:extracellular space"/>
    <property type="evidence" value="ECO:0007669"/>
    <property type="project" value="UniProtKB-KW"/>
</dbReference>
<dbReference type="GO" id="GO:0030279">
    <property type="term" value="P:negative regulation of ossification"/>
    <property type="evidence" value="ECO:0007669"/>
    <property type="project" value="Ensembl"/>
</dbReference>
<evidence type="ECO:0000256" key="9">
    <source>
        <dbReference type="ARBA" id="ARBA00023180"/>
    </source>
</evidence>
<dbReference type="FunFam" id="2.10.90.10:FF:000008">
    <property type="entry name" value="Bone morphogenetic protein 3"/>
    <property type="match status" value="1"/>
</dbReference>
<sequence length="494" mass="55716">MAWRRAPAGLLLMPRLLLLLLVQERASGSHTPGVVGLPPAAYDFLFSGAPAVFSSASASSSSAAAGIERLGDVSAALGASARDMVAVHMLKLYEKYNREGSRPGDGNTVRSFKPKLEMNDQKALYHFNLTSMQDSEMVLSATFHFYSDRRPRSREVICKRSKNSSCRLLHLQPLPHFHLIFRSVPQNAAFGLVKGNVTIFPHQRGVWQAKDISHIIKEAKQDGELLLLAELDSGEKDQVFHGPGPNNMPYILVYANDLAISEPNSVAVTLQRYDPFPTSDTDPSRSPNASTDSRVRRDIYVPGSIHDNELPEVEYSLHHPHHLHHTHHPQHYHKHDLWESAYKALKPKSPRKDRRKKGQDHNEMLTKSQMLNFDEKTMKKARRKQWNEPRICSRRYLKVDFADIGWNEWIISPKSFDAYYCSGACEFPMPKIVRPSNHATIQSIVKAVGIIPGIPEPCCVPDKMNSLSVLFLDENRNVVLKVYPNMSVETCACR</sequence>
<comment type="similarity">
    <text evidence="2 13">Belongs to the TGF-beta family.</text>
</comment>
<keyword evidence="3" id="KW-0202">Cytokine</keyword>
<evidence type="ECO:0000256" key="11">
    <source>
        <dbReference type="ARBA" id="ARBA00042879"/>
    </source>
</evidence>
<feature type="signal peptide" evidence="15">
    <location>
        <begin position="1"/>
        <end position="28"/>
    </location>
</feature>
<evidence type="ECO:0000256" key="7">
    <source>
        <dbReference type="ARBA" id="ARBA00023030"/>
    </source>
</evidence>
<evidence type="ECO:0000256" key="1">
    <source>
        <dbReference type="ARBA" id="ARBA00004613"/>
    </source>
</evidence>
<dbReference type="AlphaFoldDB" id="A0A4X2LFE6"/>
<dbReference type="PANTHER" id="PTHR11848:SF145">
    <property type="entry name" value="GROWTH_DIFFERENTIATION FACTOR 10"/>
    <property type="match status" value="1"/>
</dbReference>
<reference evidence="17" key="2">
    <citation type="submission" date="2025-08" db="UniProtKB">
        <authorList>
            <consortium name="Ensembl"/>
        </authorList>
    </citation>
    <scope>IDENTIFICATION</scope>
</reference>
<evidence type="ECO:0000256" key="3">
    <source>
        <dbReference type="ARBA" id="ARBA00022514"/>
    </source>
</evidence>
<feature type="chain" id="PRO_5021309576" description="Growth/differentiation factor 10" evidence="15">
    <location>
        <begin position="29"/>
        <end position="494"/>
    </location>
</feature>
<dbReference type="GeneID" id="114041470"/>
<dbReference type="Ensembl" id="ENSVURT00010023728.1">
    <property type="protein sequence ID" value="ENSVURP00010020841.1"/>
    <property type="gene ID" value="ENSVURG00010015944.1"/>
</dbReference>
<dbReference type="Gene3D" id="2.10.90.10">
    <property type="entry name" value="Cystine-knot cytokines"/>
    <property type="match status" value="1"/>
</dbReference>
<dbReference type="OMA" id="VHMLKLY"/>
<feature type="domain" description="TGF-beta family profile" evidence="16">
    <location>
        <begin position="382"/>
        <end position="494"/>
    </location>
</feature>
<evidence type="ECO:0000256" key="5">
    <source>
        <dbReference type="ARBA" id="ARBA00022685"/>
    </source>
</evidence>
<feature type="disulfide bond" evidence="12">
    <location>
        <begin position="421"/>
        <end position="491"/>
    </location>
</feature>
<reference evidence="17" key="3">
    <citation type="submission" date="2025-09" db="UniProtKB">
        <authorList>
            <consortium name="Ensembl"/>
        </authorList>
    </citation>
    <scope>IDENTIFICATION</scope>
</reference>
<dbReference type="STRING" id="29139.ENSVURP00010020841"/>
<dbReference type="RefSeq" id="XP_027715735.1">
    <property type="nucleotide sequence ID" value="XM_027859934.1"/>
</dbReference>
<evidence type="ECO:0000256" key="8">
    <source>
        <dbReference type="ARBA" id="ARBA00023157"/>
    </source>
</evidence>
<evidence type="ECO:0000256" key="10">
    <source>
        <dbReference type="ARBA" id="ARBA00040122"/>
    </source>
</evidence>
<keyword evidence="6 15" id="KW-0732">Signal</keyword>
<dbReference type="SUPFAM" id="SSF57501">
    <property type="entry name" value="Cystine-knot cytokines"/>
    <property type="match status" value="1"/>
</dbReference>
<keyword evidence="7 13" id="KW-0339">Growth factor</keyword>
<accession>A0A4X2LFE6</accession>
<name>A0A4X2LFE6_VOMUR</name>
<feature type="disulfide bond" evidence="12">
    <location>
        <begin position="425"/>
        <end position="493"/>
    </location>
</feature>
<dbReference type="PRINTS" id="PR00669">
    <property type="entry name" value="INHIBINA"/>
</dbReference>
<gene>
    <name evidence="17" type="primary">GDF10</name>
</gene>
<dbReference type="InterPro" id="IPR017948">
    <property type="entry name" value="TGFb_CS"/>
</dbReference>
<evidence type="ECO:0000256" key="15">
    <source>
        <dbReference type="SAM" id="SignalP"/>
    </source>
</evidence>
<evidence type="ECO:0000259" key="16">
    <source>
        <dbReference type="PROSITE" id="PS51362"/>
    </source>
</evidence>
<dbReference type="CTD" id="2662"/>